<evidence type="ECO:0000313" key="4">
    <source>
        <dbReference type="Proteomes" id="UP001454036"/>
    </source>
</evidence>
<feature type="chain" id="PRO_5043618400" evidence="2">
    <location>
        <begin position="30"/>
        <end position="79"/>
    </location>
</feature>
<gene>
    <name evidence="3" type="ORF">LIER_11736</name>
</gene>
<dbReference type="AlphaFoldDB" id="A0AAV3PPM6"/>
<organism evidence="3 4">
    <name type="scientific">Lithospermum erythrorhizon</name>
    <name type="common">Purple gromwell</name>
    <name type="synonym">Lithospermum officinale var. erythrorhizon</name>
    <dbReference type="NCBI Taxonomy" id="34254"/>
    <lineage>
        <taxon>Eukaryota</taxon>
        <taxon>Viridiplantae</taxon>
        <taxon>Streptophyta</taxon>
        <taxon>Embryophyta</taxon>
        <taxon>Tracheophyta</taxon>
        <taxon>Spermatophyta</taxon>
        <taxon>Magnoliopsida</taxon>
        <taxon>eudicotyledons</taxon>
        <taxon>Gunneridae</taxon>
        <taxon>Pentapetalae</taxon>
        <taxon>asterids</taxon>
        <taxon>lamiids</taxon>
        <taxon>Boraginales</taxon>
        <taxon>Boraginaceae</taxon>
        <taxon>Boraginoideae</taxon>
        <taxon>Lithospermeae</taxon>
        <taxon>Lithospermum</taxon>
    </lineage>
</organism>
<keyword evidence="4" id="KW-1185">Reference proteome</keyword>
<reference evidence="3 4" key="1">
    <citation type="submission" date="2024-01" db="EMBL/GenBank/DDBJ databases">
        <title>The complete chloroplast genome sequence of Lithospermum erythrorhizon: insights into the phylogenetic relationship among Boraginaceae species and the maternal lineages of purple gromwells.</title>
        <authorList>
            <person name="Okada T."/>
            <person name="Watanabe K."/>
        </authorList>
    </citation>
    <scope>NUCLEOTIDE SEQUENCE [LARGE SCALE GENOMIC DNA]</scope>
</reference>
<evidence type="ECO:0000256" key="2">
    <source>
        <dbReference type="SAM" id="SignalP"/>
    </source>
</evidence>
<feature type="signal peptide" evidence="2">
    <location>
        <begin position="1"/>
        <end position="29"/>
    </location>
</feature>
<feature type="compositionally biased region" description="Polar residues" evidence="1">
    <location>
        <begin position="47"/>
        <end position="79"/>
    </location>
</feature>
<dbReference type="Proteomes" id="UP001454036">
    <property type="component" value="Unassembled WGS sequence"/>
</dbReference>
<protein>
    <submittedName>
        <fullName evidence="3">Uncharacterized protein</fullName>
    </submittedName>
</protein>
<proteinExistence type="predicted"/>
<sequence>MNFSSNKYSCMQQCLILISLISLIAISEASRLTKVHWDQMLPKKLPTPSSAPSRGTNHQTSSSSNEETQRLLPSSNGKL</sequence>
<dbReference type="EMBL" id="BAABME010002196">
    <property type="protein sequence ID" value="GAA0153519.1"/>
    <property type="molecule type" value="Genomic_DNA"/>
</dbReference>
<evidence type="ECO:0000313" key="3">
    <source>
        <dbReference type="EMBL" id="GAA0153519.1"/>
    </source>
</evidence>
<feature type="region of interest" description="Disordered" evidence="1">
    <location>
        <begin position="42"/>
        <end position="79"/>
    </location>
</feature>
<accession>A0AAV3PPM6</accession>
<evidence type="ECO:0000256" key="1">
    <source>
        <dbReference type="SAM" id="MobiDB-lite"/>
    </source>
</evidence>
<keyword evidence="2" id="KW-0732">Signal</keyword>
<comment type="caution">
    <text evidence="3">The sequence shown here is derived from an EMBL/GenBank/DDBJ whole genome shotgun (WGS) entry which is preliminary data.</text>
</comment>
<name>A0AAV3PPM6_LITER</name>